<dbReference type="InterPro" id="IPR001412">
    <property type="entry name" value="aa-tRNA-synth_I_CS"/>
</dbReference>
<dbReference type="PROSITE" id="PS00178">
    <property type="entry name" value="AA_TRNA_LIGASE_I"/>
    <property type="match status" value="1"/>
</dbReference>
<evidence type="ECO:0000256" key="5">
    <source>
        <dbReference type="ARBA" id="ARBA00022741"/>
    </source>
</evidence>
<evidence type="ECO:0000256" key="3">
    <source>
        <dbReference type="ARBA" id="ARBA00013161"/>
    </source>
</evidence>
<dbReference type="GO" id="GO:0070183">
    <property type="term" value="P:mitochondrial tryptophanyl-tRNA aminoacylation"/>
    <property type="evidence" value="ECO:0007669"/>
    <property type="project" value="TreeGrafter"/>
</dbReference>
<dbReference type="SUPFAM" id="SSF52374">
    <property type="entry name" value="Nucleotidylyl transferase"/>
    <property type="match status" value="1"/>
</dbReference>
<evidence type="ECO:0000313" key="11">
    <source>
        <dbReference type="EMBL" id="GMR43037.1"/>
    </source>
</evidence>
<dbReference type="InterPro" id="IPR014729">
    <property type="entry name" value="Rossmann-like_a/b/a_fold"/>
</dbReference>
<evidence type="ECO:0000313" key="12">
    <source>
        <dbReference type="Proteomes" id="UP001328107"/>
    </source>
</evidence>
<reference evidence="12" key="1">
    <citation type="submission" date="2022-10" db="EMBL/GenBank/DDBJ databases">
        <title>Genome assembly of Pristionchus species.</title>
        <authorList>
            <person name="Yoshida K."/>
            <person name="Sommer R.J."/>
        </authorList>
    </citation>
    <scope>NUCLEOTIDE SEQUENCE [LARGE SCALE GENOMIC DNA]</scope>
    <source>
        <strain evidence="12">RS5460</strain>
    </source>
</reference>
<keyword evidence="7 10" id="KW-0648">Protein biosynthesis</keyword>
<evidence type="ECO:0000256" key="8">
    <source>
        <dbReference type="ARBA" id="ARBA00023146"/>
    </source>
</evidence>
<feature type="non-terminal residue" evidence="11">
    <location>
        <position position="1"/>
    </location>
</feature>
<keyword evidence="12" id="KW-1185">Reference proteome</keyword>
<evidence type="ECO:0000256" key="9">
    <source>
        <dbReference type="ARBA" id="ARBA00030268"/>
    </source>
</evidence>
<dbReference type="PRINTS" id="PR01039">
    <property type="entry name" value="TRNASYNTHTRP"/>
</dbReference>
<evidence type="ECO:0000256" key="7">
    <source>
        <dbReference type="ARBA" id="ARBA00022917"/>
    </source>
</evidence>
<evidence type="ECO:0000256" key="1">
    <source>
        <dbReference type="ARBA" id="ARBA00004173"/>
    </source>
</evidence>
<evidence type="ECO:0000256" key="10">
    <source>
        <dbReference type="RuleBase" id="RU363036"/>
    </source>
</evidence>
<dbReference type="CDD" id="cd00806">
    <property type="entry name" value="TrpRS_core"/>
    <property type="match status" value="1"/>
</dbReference>
<dbReference type="Gene3D" id="1.10.240.10">
    <property type="entry name" value="Tyrosyl-Transfer RNA Synthetase"/>
    <property type="match status" value="1"/>
</dbReference>
<keyword evidence="5 10" id="KW-0547">Nucleotide-binding</keyword>
<dbReference type="EC" id="6.1.1.2" evidence="3"/>
<evidence type="ECO:0000256" key="4">
    <source>
        <dbReference type="ARBA" id="ARBA00022598"/>
    </source>
</evidence>
<dbReference type="Pfam" id="PF00579">
    <property type="entry name" value="tRNA-synt_1b"/>
    <property type="match status" value="1"/>
</dbReference>
<dbReference type="FunFam" id="1.10.240.10:FF:000002">
    <property type="entry name" value="Tryptophan--tRNA ligase"/>
    <property type="match status" value="1"/>
</dbReference>
<comment type="caution">
    <text evidence="11">The sequence shown here is derived from an EMBL/GenBank/DDBJ whole genome shotgun (WGS) entry which is preliminary data.</text>
</comment>
<dbReference type="Gene3D" id="3.40.50.620">
    <property type="entry name" value="HUPs"/>
    <property type="match status" value="1"/>
</dbReference>
<proteinExistence type="inferred from homology"/>
<dbReference type="PANTHER" id="PTHR43766">
    <property type="entry name" value="TRYPTOPHAN--TRNA LIGASE, MITOCHONDRIAL"/>
    <property type="match status" value="1"/>
</dbReference>
<protein>
    <recommendedName>
        <fullName evidence="3">tryptophan--tRNA ligase</fullName>
        <ecNumber evidence="3">6.1.1.2</ecNumber>
    </recommendedName>
    <alternativeName>
        <fullName evidence="9">Tryptophanyl-tRNA synthetase</fullName>
    </alternativeName>
</protein>
<evidence type="ECO:0000256" key="6">
    <source>
        <dbReference type="ARBA" id="ARBA00022840"/>
    </source>
</evidence>
<sequence>SYDRMGGRSALRCATVIASRLSSTETTAATASNKIHPDVILSGIQPTGVPHLGNYYGAIRPWLKIQKDRSSTPFFLGIADMHAISLGPIPADKFRHDVFHMAASLMAAGIDPSATVLFRMSTIPEIAQLSWILSSLQTENKLKRLPQYKEKSNRFARSGVPLGLLTYPVLQAADVLAFRATHVPVGADQAQHVNLLTDLAQSANSAWNEELFPVPTAMISPHARIKSLRAPQQKMSKSDSSERGRINITDDADSILDKIRKAQTDSIPEIEYNPGRRTAVSNLIDLLAAVRETTPEEVVTDCKEFNTVQLKDALAAETEVLIAPIRNRYETIIKDPKEVYRILEANEEKARATVAETMKIVLKAVGFR</sequence>
<dbReference type="GO" id="GO:0004830">
    <property type="term" value="F:tryptophan-tRNA ligase activity"/>
    <property type="evidence" value="ECO:0007669"/>
    <property type="project" value="UniProtKB-EC"/>
</dbReference>
<evidence type="ECO:0000256" key="2">
    <source>
        <dbReference type="ARBA" id="ARBA00005594"/>
    </source>
</evidence>
<dbReference type="InterPro" id="IPR050203">
    <property type="entry name" value="Trp-tRNA_synthetase"/>
</dbReference>
<keyword evidence="8 10" id="KW-0030">Aminoacyl-tRNA synthetase</keyword>
<dbReference type="InterPro" id="IPR002306">
    <property type="entry name" value="Trp-tRNA-ligase"/>
</dbReference>
<dbReference type="InterPro" id="IPR002305">
    <property type="entry name" value="aa-tRNA-synth_Ic"/>
</dbReference>
<dbReference type="GO" id="GO:0005524">
    <property type="term" value="F:ATP binding"/>
    <property type="evidence" value="ECO:0007669"/>
    <property type="project" value="UniProtKB-KW"/>
</dbReference>
<comment type="subcellular location">
    <subcellularLocation>
        <location evidence="1">Mitochondrion</location>
    </subcellularLocation>
</comment>
<dbReference type="AlphaFoldDB" id="A0AAN5CG84"/>
<comment type="similarity">
    <text evidence="2 10">Belongs to the class-I aminoacyl-tRNA synthetase family.</text>
</comment>
<keyword evidence="4 10" id="KW-0436">Ligase</keyword>
<dbReference type="NCBIfam" id="TIGR00233">
    <property type="entry name" value="trpS"/>
    <property type="match status" value="1"/>
</dbReference>
<dbReference type="EMBL" id="BTRK01000003">
    <property type="protein sequence ID" value="GMR43037.1"/>
    <property type="molecule type" value="Genomic_DNA"/>
</dbReference>
<keyword evidence="6 10" id="KW-0067">ATP-binding</keyword>
<organism evidence="11 12">
    <name type="scientific">Pristionchus mayeri</name>
    <dbReference type="NCBI Taxonomy" id="1317129"/>
    <lineage>
        <taxon>Eukaryota</taxon>
        <taxon>Metazoa</taxon>
        <taxon>Ecdysozoa</taxon>
        <taxon>Nematoda</taxon>
        <taxon>Chromadorea</taxon>
        <taxon>Rhabditida</taxon>
        <taxon>Rhabditina</taxon>
        <taxon>Diplogasteromorpha</taxon>
        <taxon>Diplogasteroidea</taxon>
        <taxon>Neodiplogasteridae</taxon>
        <taxon>Pristionchus</taxon>
    </lineage>
</organism>
<accession>A0AAN5CG84</accession>
<dbReference type="PANTHER" id="PTHR43766:SF1">
    <property type="entry name" value="TRYPTOPHAN--TRNA LIGASE, MITOCHONDRIAL"/>
    <property type="match status" value="1"/>
</dbReference>
<dbReference type="Proteomes" id="UP001328107">
    <property type="component" value="Unassembled WGS sequence"/>
</dbReference>
<gene>
    <name evidence="11" type="ORF">PMAYCL1PPCAC_13232</name>
</gene>
<name>A0AAN5CG84_9BILA</name>
<dbReference type="GO" id="GO:0005759">
    <property type="term" value="C:mitochondrial matrix"/>
    <property type="evidence" value="ECO:0007669"/>
    <property type="project" value="TreeGrafter"/>
</dbReference>